<accession>A0A0B2VZU2</accession>
<sequence>MHTSLSSFRSVYLKVACFVREQFLLIPIYNYISVVISGRNMKDAEMNLSARSRFYIVSLVVGQITNGGLACLLSSAEIYFVSLGNITSYVVLVVRYHSFAHSLGCVVQYQFSHVTMLCTCDTSVKGLIIQV</sequence>
<comment type="caution">
    <text evidence="1">The sequence shown here is derived from an EMBL/GenBank/DDBJ whole genome shotgun (WGS) entry which is preliminary data.</text>
</comment>
<dbReference type="EMBL" id="JPKZ01000514">
    <property type="protein sequence ID" value="KHN86857.1"/>
    <property type="molecule type" value="Genomic_DNA"/>
</dbReference>
<protein>
    <submittedName>
        <fullName evidence="1">Uncharacterized protein</fullName>
    </submittedName>
</protein>
<proteinExistence type="predicted"/>
<organism evidence="1 2">
    <name type="scientific">Toxocara canis</name>
    <name type="common">Canine roundworm</name>
    <dbReference type="NCBI Taxonomy" id="6265"/>
    <lineage>
        <taxon>Eukaryota</taxon>
        <taxon>Metazoa</taxon>
        <taxon>Ecdysozoa</taxon>
        <taxon>Nematoda</taxon>
        <taxon>Chromadorea</taxon>
        <taxon>Rhabditida</taxon>
        <taxon>Spirurina</taxon>
        <taxon>Ascaridomorpha</taxon>
        <taxon>Ascaridoidea</taxon>
        <taxon>Toxocaridae</taxon>
        <taxon>Toxocara</taxon>
    </lineage>
</organism>
<keyword evidence="2" id="KW-1185">Reference proteome</keyword>
<gene>
    <name evidence="1" type="ORF">Tcan_00353</name>
</gene>
<reference evidence="1 2" key="1">
    <citation type="submission" date="2014-11" db="EMBL/GenBank/DDBJ databases">
        <title>Genetic blueprint of the zoonotic pathogen Toxocara canis.</title>
        <authorList>
            <person name="Zhu X.-Q."/>
            <person name="Korhonen P.K."/>
            <person name="Cai H."/>
            <person name="Young N.D."/>
            <person name="Nejsum P."/>
            <person name="von Samson-Himmelstjerna G."/>
            <person name="Boag P.R."/>
            <person name="Tan P."/>
            <person name="Li Q."/>
            <person name="Min J."/>
            <person name="Yang Y."/>
            <person name="Wang X."/>
            <person name="Fang X."/>
            <person name="Hall R.S."/>
            <person name="Hofmann A."/>
            <person name="Sternberg P.W."/>
            <person name="Jex A.R."/>
            <person name="Gasser R.B."/>
        </authorList>
    </citation>
    <scope>NUCLEOTIDE SEQUENCE [LARGE SCALE GENOMIC DNA]</scope>
    <source>
        <strain evidence="1">PN_DK_2014</strain>
    </source>
</reference>
<dbReference type="AlphaFoldDB" id="A0A0B2VZU2"/>
<evidence type="ECO:0000313" key="1">
    <source>
        <dbReference type="EMBL" id="KHN86857.1"/>
    </source>
</evidence>
<evidence type="ECO:0000313" key="2">
    <source>
        <dbReference type="Proteomes" id="UP000031036"/>
    </source>
</evidence>
<dbReference type="Proteomes" id="UP000031036">
    <property type="component" value="Unassembled WGS sequence"/>
</dbReference>
<name>A0A0B2VZU2_TOXCA</name>